<feature type="transmembrane region" description="Helical" evidence="2">
    <location>
        <begin position="73"/>
        <end position="92"/>
    </location>
</feature>
<evidence type="ECO:0000313" key="3">
    <source>
        <dbReference type="EMBL" id="GBP29220.1"/>
    </source>
</evidence>
<dbReference type="OrthoDB" id="8180835at2759"/>
<comment type="caution">
    <text evidence="3">The sequence shown here is derived from an EMBL/GenBank/DDBJ whole genome shotgun (WGS) entry which is preliminary data.</text>
</comment>
<keyword evidence="2" id="KW-0812">Transmembrane</keyword>
<evidence type="ECO:0000256" key="2">
    <source>
        <dbReference type="SAM" id="Phobius"/>
    </source>
</evidence>
<feature type="compositionally biased region" description="Basic and acidic residues" evidence="1">
    <location>
        <begin position="170"/>
        <end position="185"/>
    </location>
</feature>
<feature type="compositionally biased region" description="Basic and acidic residues" evidence="1">
    <location>
        <begin position="382"/>
        <end position="391"/>
    </location>
</feature>
<feature type="transmembrane region" description="Helical" evidence="2">
    <location>
        <begin position="39"/>
        <end position="61"/>
    </location>
</feature>
<evidence type="ECO:0000313" key="4">
    <source>
        <dbReference type="Proteomes" id="UP000299102"/>
    </source>
</evidence>
<gene>
    <name evidence="3" type="ORF">EVAR_20583_1</name>
</gene>
<dbReference type="AlphaFoldDB" id="A0A4C1USL5"/>
<sequence>MACLVAKRVSQDDEARLALLLQKLSREWSLLTSVTWDSVGGAFADAIYGGYVIITFAFILGRVFQEIPKGRRILEGVLLGMGMIFFIVLGGLELASLDSVPNNLIVNASVLGTFSLVTAALFLIDLMGPRIYTATHHSQTDLVSHEKVTPSVQAAPNDQVVANGQIPNAKPKDTTEDKSKTEKFSKKEQTVLFEKPKHGYTKFDDTKIEGVDLEKSKFGSVRNDFETGNYIRLSDPLAEPDRLHYERELAKFNENYFRNYLGEDVDNKISIKEDYFPEPQQPLFAKVKSGRLKSLYEDVSPNYEAKRNGKSPTRQRMVNMPTLQQLEDYLRGSSRSRRADTPVAGVFPMEPIEERDRDAEEIDGRASGTPTDPGYVQYAADRWPDKRDAMTPRHSPK</sequence>
<organism evidence="3 4">
    <name type="scientific">Eumeta variegata</name>
    <name type="common">Bagworm moth</name>
    <name type="synonym">Eumeta japonica</name>
    <dbReference type="NCBI Taxonomy" id="151549"/>
    <lineage>
        <taxon>Eukaryota</taxon>
        <taxon>Metazoa</taxon>
        <taxon>Ecdysozoa</taxon>
        <taxon>Arthropoda</taxon>
        <taxon>Hexapoda</taxon>
        <taxon>Insecta</taxon>
        <taxon>Pterygota</taxon>
        <taxon>Neoptera</taxon>
        <taxon>Endopterygota</taxon>
        <taxon>Lepidoptera</taxon>
        <taxon>Glossata</taxon>
        <taxon>Ditrysia</taxon>
        <taxon>Tineoidea</taxon>
        <taxon>Psychidae</taxon>
        <taxon>Oiketicinae</taxon>
        <taxon>Eumeta</taxon>
    </lineage>
</organism>
<dbReference type="Proteomes" id="UP000299102">
    <property type="component" value="Unassembled WGS sequence"/>
</dbReference>
<proteinExistence type="predicted"/>
<feature type="compositionally biased region" description="Basic and acidic residues" evidence="1">
    <location>
        <begin position="352"/>
        <end position="364"/>
    </location>
</feature>
<keyword evidence="2" id="KW-0472">Membrane</keyword>
<keyword evidence="4" id="KW-1185">Reference proteome</keyword>
<feature type="region of interest" description="Disordered" evidence="1">
    <location>
        <begin position="153"/>
        <end position="185"/>
    </location>
</feature>
<reference evidence="3 4" key="1">
    <citation type="journal article" date="2019" name="Commun. Biol.">
        <title>The bagworm genome reveals a unique fibroin gene that provides high tensile strength.</title>
        <authorList>
            <person name="Kono N."/>
            <person name="Nakamura H."/>
            <person name="Ohtoshi R."/>
            <person name="Tomita M."/>
            <person name="Numata K."/>
            <person name="Arakawa K."/>
        </authorList>
    </citation>
    <scope>NUCLEOTIDE SEQUENCE [LARGE SCALE GENOMIC DNA]</scope>
</reference>
<dbReference type="EMBL" id="BGZK01000217">
    <property type="protein sequence ID" value="GBP29220.1"/>
    <property type="molecule type" value="Genomic_DNA"/>
</dbReference>
<feature type="transmembrane region" description="Helical" evidence="2">
    <location>
        <begin position="104"/>
        <end position="124"/>
    </location>
</feature>
<name>A0A4C1USL5_EUMVA</name>
<feature type="compositionally biased region" description="Polar residues" evidence="1">
    <location>
        <begin position="153"/>
        <end position="166"/>
    </location>
</feature>
<evidence type="ECO:0000256" key="1">
    <source>
        <dbReference type="SAM" id="MobiDB-lite"/>
    </source>
</evidence>
<protein>
    <submittedName>
        <fullName evidence="3">Uncharacterized protein</fullName>
    </submittedName>
</protein>
<keyword evidence="2" id="KW-1133">Transmembrane helix</keyword>
<accession>A0A4C1USL5</accession>
<feature type="region of interest" description="Disordered" evidence="1">
    <location>
        <begin position="331"/>
        <end position="397"/>
    </location>
</feature>